<sequence>MRKYIYVIGCMTLLFMCLTGCSADNIQSKGNQVIVQQPVENSNQYTLYRKITDPAQVHDIRSITRSIRSNHIIADMVRPPDYKFFFEKKNTTSSDKSDIYNLWISPHQDQVEIIIESKPTYVQLTKEKSAKLFELITGEKLPGYVE</sequence>
<evidence type="ECO:0000259" key="2">
    <source>
        <dbReference type="Pfam" id="PF26353"/>
    </source>
</evidence>
<dbReference type="GeneID" id="97132549"/>
<evidence type="ECO:0000313" key="4">
    <source>
        <dbReference type="Proteomes" id="UP000577724"/>
    </source>
</evidence>
<dbReference type="InterPro" id="IPR058780">
    <property type="entry name" value="YhfM-like_dom"/>
</dbReference>
<keyword evidence="4" id="KW-1185">Reference proteome</keyword>
<gene>
    <name evidence="3" type="ORF">HP548_17605</name>
</gene>
<proteinExistence type="predicted"/>
<comment type="caution">
    <text evidence="3">The sequence shown here is derived from an EMBL/GenBank/DDBJ whole genome shotgun (WGS) entry which is preliminary data.</text>
</comment>
<keyword evidence="1" id="KW-0732">Signal</keyword>
<feature type="signal peptide" evidence="1">
    <location>
        <begin position="1"/>
        <end position="22"/>
    </location>
</feature>
<dbReference type="EMBL" id="JABMCC010000112">
    <property type="protein sequence ID" value="NUU55893.1"/>
    <property type="molecule type" value="Genomic_DNA"/>
</dbReference>
<accession>A0ABX2MPE8</accession>
<name>A0ABX2MPE8_9BACL</name>
<feature type="chain" id="PRO_5045343019" description="YhfM-like domain-containing protein" evidence="1">
    <location>
        <begin position="23"/>
        <end position="146"/>
    </location>
</feature>
<protein>
    <recommendedName>
        <fullName evidence="2">YhfM-like domain-containing protein</fullName>
    </recommendedName>
</protein>
<organism evidence="3 4">
    <name type="scientific">Paenibacillus taichungensis</name>
    <dbReference type="NCBI Taxonomy" id="484184"/>
    <lineage>
        <taxon>Bacteria</taxon>
        <taxon>Bacillati</taxon>
        <taxon>Bacillota</taxon>
        <taxon>Bacilli</taxon>
        <taxon>Bacillales</taxon>
        <taxon>Paenibacillaceae</taxon>
        <taxon>Paenibacillus</taxon>
    </lineage>
</organism>
<dbReference type="Pfam" id="PF26353">
    <property type="entry name" value="YhfM"/>
    <property type="match status" value="1"/>
</dbReference>
<dbReference type="Proteomes" id="UP000577724">
    <property type="component" value="Unassembled WGS sequence"/>
</dbReference>
<reference evidence="3 4" key="1">
    <citation type="submission" date="2020-05" db="EMBL/GenBank/DDBJ databases">
        <title>Genome Sequencing of Type Strains.</title>
        <authorList>
            <person name="Lemaire J.F."/>
            <person name="Inderbitzin P."/>
            <person name="Gregorio O.A."/>
            <person name="Collins S.B."/>
            <person name="Wespe N."/>
            <person name="Knight-Connoni V."/>
        </authorList>
    </citation>
    <scope>NUCLEOTIDE SEQUENCE [LARGE SCALE GENOMIC DNA]</scope>
    <source>
        <strain evidence="3 4">DSM 19942</strain>
    </source>
</reference>
<evidence type="ECO:0000313" key="3">
    <source>
        <dbReference type="EMBL" id="NUU55893.1"/>
    </source>
</evidence>
<feature type="domain" description="YhfM-like" evidence="2">
    <location>
        <begin position="29"/>
        <end position="139"/>
    </location>
</feature>
<evidence type="ECO:0000256" key="1">
    <source>
        <dbReference type="SAM" id="SignalP"/>
    </source>
</evidence>
<dbReference type="RefSeq" id="WP_175382390.1">
    <property type="nucleotide sequence ID" value="NZ_CBCRYD010000002.1"/>
</dbReference>